<evidence type="ECO:0000256" key="1">
    <source>
        <dbReference type="ARBA" id="ARBA00003944"/>
    </source>
</evidence>
<evidence type="ECO:0000256" key="3">
    <source>
        <dbReference type="ARBA" id="ARBA00022795"/>
    </source>
</evidence>
<dbReference type="InterPro" id="IPR021136">
    <property type="entry name" value="Flagellar_hook_control-like_C"/>
</dbReference>
<dbReference type="GO" id="GO:0044780">
    <property type="term" value="P:bacterial-type flagellum assembly"/>
    <property type="evidence" value="ECO:0007669"/>
    <property type="project" value="InterPro"/>
</dbReference>
<feature type="domain" description="Flagellar hook-length control protein-like C-terminal" evidence="4">
    <location>
        <begin position="260"/>
        <end position="336"/>
    </location>
</feature>
<dbReference type="STRING" id="36870.gene:10368533"/>
<dbReference type="AlphaFoldDB" id="Q8D3E6"/>
<gene>
    <name evidence="5" type="primary">fliK</name>
</gene>
<evidence type="ECO:0000313" key="6">
    <source>
        <dbReference type="Proteomes" id="UP000000562"/>
    </source>
</evidence>
<dbReference type="eggNOG" id="COG3144">
    <property type="taxonomic scope" value="Bacteria"/>
</dbReference>
<protein>
    <submittedName>
        <fullName evidence="5">FliK protein</fullName>
    </submittedName>
</protein>
<dbReference type="OrthoDB" id="9766487at2"/>
<dbReference type="Pfam" id="PF02120">
    <property type="entry name" value="Flg_hook"/>
    <property type="match status" value="1"/>
</dbReference>
<proteinExistence type="inferred from homology"/>
<accession>Q8D3E6</accession>
<dbReference type="HOGENOM" id="CLU_668933_0_0_6"/>
<organism evidence="5 6">
    <name type="scientific">Wigglesworthia glossinidia brevipalpis</name>
    <dbReference type="NCBI Taxonomy" id="36870"/>
    <lineage>
        <taxon>Bacteria</taxon>
        <taxon>Pseudomonadati</taxon>
        <taxon>Pseudomonadota</taxon>
        <taxon>Gammaproteobacteria</taxon>
        <taxon>Enterobacterales</taxon>
        <taxon>Erwiniaceae</taxon>
        <taxon>Wigglesworthia</taxon>
    </lineage>
</organism>
<dbReference type="CDD" id="cd17470">
    <property type="entry name" value="T3SS_Flik_C"/>
    <property type="match status" value="1"/>
</dbReference>
<sequence>MILIDDDNYQNNVKNEFQYNNNLFFDSNFLNILNNILIKSENLNSIDELKYKIETIFKKNEMDKNAQNKLEGYKEINDISDDIKYDFYEFIKFIDKSKFFDKNIKENKKFNFDKKNINLNKIFEFIENIFLFNEKKVFEFDKSINKSFSLNNILIDKKFTDKDLDLKKDKLDFLTDEKKFNDVNNNSIKEESFFKNYSINKNIKCSDSILEKNTEKNEYFYDNLQISKHIDRDYKNKEISKNYSDNIESDKILVQKLSEKISLFKNKGVFYAKLKVYPENLGNIKISLKYDSNKINICFFLDNLEIKNILENSIKDLKKTLLENGIILNETSFNNYVDVNLNDNKQNSFYDYNHKKNLYYIYNESNDEFSEKEKNKEKNIFDKNNILNKKNYSKYTQYNLNNLQKIIDIYV</sequence>
<dbReference type="InterPro" id="IPR001635">
    <property type="entry name" value="Flag_hook_Flik"/>
</dbReference>
<dbReference type="Proteomes" id="UP000000562">
    <property type="component" value="Chromosome"/>
</dbReference>
<dbReference type="PRINTS" id="PR01007">
    <property type="entry name" value="FLGHOOKFLIK"/>
</dbReference>
<evidence type="ECO:0000259" key="4">
    <source>
        <dbReference type="Pfam" id="PF02120"/>
    </source>
</evidence>
<comment type="similarity">
    <text evidence="2">Belongs to the FliK family.</text>
</comment>
<dbReference type="Gene3D" id="3.30.750.140">
    <property type="match status" value="1"/>
</dbReference>
<reference evidence="5 6" key="1">
    <citation type="journal article" date="2002" name="Nat. Genet.">
        <title>Genome sequence of the endocellular obligate symbiont of tsetse flies, Wigglesworthia glossinidia.</title>
        <authorList>
            <person name="Akman L."/>
            <person name="Yamashita A."/>
            <person name="Watanabe H."/>
            <person name="Oshima K."/>
            <person name="Shiba T."/>
            <person name="Hattori M."/>
            <person name="Aksoy S."/>
        </authorList>
    </citation>
    <scope>NUCLEOTIDE SEQUENCE [LARGE SCALE GENOMIC DNA]</scope>
</reference>
<evidence type="ECO:0000256" key="2">
    <source>
        <dbReference type="ARBA" id="ARBA00009149"/>
    </source>
</evidence>
<keyword evidence="6" id="KW-1185">Reference proteome</keyword>
<dbReference type="KEGG" id="wbr:fliK"/>
<dbReference type="GO" id="GO:0009424">
    <property type="term" value="C:bacterial-type flagellum hook"/>
    <property type="evidence" value="ECO:0007669"/>
    <property type="project" value="InterPro"/>
</dbReference>
<evidence type="ECO:0000313" key="5">
    <source>
        <dbReference type="EMBL" id="BAC24201.1"/>
    </source>
</evidence>
<keyword evidence="3" id="KW-1005">Bacterial flagellum biogenesis</keyword>
<dbReference type="EMBL" id="BA000021">
    <property type="protein sequence ID" value="BAC24201.1"/>
    <property type="molecule type" value="Genomic_DNA"/>
</dbReference>
<dbReference type="InterPro" id="IPR038610">
    <property type="entry name" value="FliK-like_C_sf"/>
</dbReference>
<name>Q8D3E6_WIGBR</name>
<comment type="function">
    <text evidence="1">Controls the length of the flagellar hook.</text>
</comment>